<dbReference type="Proteomes" id="UP001320148">
    <property type="component" value="Chromosome"/>
</dbReference>
<dbReference type="Gene3D" id="3.40.50.1820">
    <property type="entry name" value="alpha/beta hydrolase"/>
    <property type="match status" value="1"/>
</dbReference>
<dbReference type="InterPro" id="IPR051044">
    <property type="entry name" value="MAG_DAG_Lipase"/>
</dbReference>
<sequence length="293" mass="33222">MDYGETTCEVFQADEKTKLLARIWLPEQGIKAVFIGIHGGMAHGGDWVTSAQYFNEKGVALYALDLRWHGAYPEYNDDGKNFFHINSYDDYARDVHGFYGWVKERHPGIPIFIISHSNGALISLYYGLSIGKNSDIKGYVLSSPWLENRVAVPMALRYLSKLIAAVSPTFSIAPEPVTDFLTHDKAITARHYEDEKIGIRGTRASAKLGVESEKTQAWVLKNMKQWTRFPLFCVIAGQDKLAVPATTERAMAGVPAGLAKVVTYDENYHENFNEVNRREIFDQVWEWMKAYIE</sequence>
<evidence type="ECO:0000313" key="3">
    <source>
        <dbReference type="Proteomes" id="UP001320148"/>
    </source>
</evidence>
<evidence type="ECO:0000313" key="2">
    <source>
        <dbReference type="EMBL" id="BCS97917.1"/>
    </source>
</evidence>
<dbReference type="PANTHER" id="PTHR11614">
    <property type="entry name" value="PHOSPHOLIPASE-RELATED"/>
    <property type="match status" value="1"/>
</dbReference>
<reference evidence="2 3" key="1">
    <citation type="submission" date="2021-02" db="EMBL/GenBank/DDBJ databases">
        <title>Complete genome of Desulfoluna sp. strain ASN36.</title>
        <authorList>
            <person name="Takahashi A."/>
            <person name="Kojima H."/>
            <person name="Fukui M."/>
        </authorList>
    </citation>
    <scope>NUCLEOTIDE SEQUENCE [LARGE SCALE GENOMIC DNA]</scope>
    <source>
        <strain evidence="2 3">ASN36</strain>
    </source>
</reference>
<dbReference type="SUPFAM" id="SSF53474">
    <property type="entry name" value="alpha/beta-Hydrolases"/>
    <property type="match status" value="1"/>
</dbReference>
<keyword evidence="3" id="KW-1185">Reference proteome</keyword>
<accession>A0ABM7PKX7</accession>
<dbReference type="InterPro" id="IPR029058">
    <property type="entry name" value="AB_hydrolase_fold"/>
</dbReference>
<organism evidence="2 3">
    <name type="scientific">Desulfoluna limicola</name>
    <dbReference type="NCBI Taxonomy" id="2810562"/>
    <lineage>
        <taxon>Bacteria</taxon>
        <taxon>Pseudomonadati</taxon>
        <taxon>Thermodesulfobacteriota</taxon>
        <taxon>Desulfobacteria</taxon>
        <taxon>Desulfobacterales</taxon>
        <taxon>Desulfolunaceae</taxon>
        <taxon>Desulfoluna</taxon>
    </lineage>
</organism>
<proteinExistence type="predicted"/>
<dbReference type="InterPro" id="IPR022742">
    <property type="entry name" value="Hydrolase_4"/>
</dbReference>
<gene>
    <name evidence="2" type="ORF">DSLASN_35490</name>
</gene>
<dbReference type="EMBL" id="AP024488">
    <property type="protein sequence ID" value="BCS97917.1"/>
    <property type="molecule type" value="Genomic_DNA"/>
</dbReference>
<feature type="domain" description="Serine aminopeptidase S33" evidence="1">
    <location>
        <begin position="30"/>
        <end position="275"/>
    </location>
</feature>
<dbReference type="RefSeq" id="WP_236889329.1">
    <property type="nucleotide sequence ID" value="NZ_AP024488.1"/>
</dbReference>
<name>A0ABM7PKX7_9BACT</name>
<protein>
    <recommendedName>
        <fullName evidence="1">Serine aminopeptidase S33 domain-containing protein</fullName>
    </recommendedName>
</protein>
<evidence type="ECO:0000259" key="1">
    <source>
        <dbReference type="Pfam" id="PF12146"/>
    </source>
</evidence>
<dbReference type="Pfam" id="PF12146">
    <property type="entry name" value="Hydrolase_4"/>
    <property type="match status" value="1"/>
</dbReference>